<evidence type="ECO:0000313" key="2">
    <source>
        <dbReference type="EMBL" id="RRT35836.1"/>
    </source>
</evidence>
<organism evidence="2 3">
    <name type="scientific">Ensete ventricosum</name>
    <name type="common">Abyssinian banana</name>
    <name type="synonym">Musa ensete</name>
    <dbReference type="NCBI Taxonomy" id="4639"/>
    <lineage>
        <taxon>Eukaryota</taxon>
        <taxon>Viridiplantae</taxon>
        <taxon>Streptophyta</taxon>
        <taxon>Embryophyta</taxon>
        <taxon>Tracheophyta</taxon>
        <taxon>Spermatophyta</taxon>
        <taxon>Magnoliopsida</taxon>
        <taxon>Liliopsida</taxon>
        <taxon>Zingiberales</taxon>
        <taxon>Musaceae</taxon>
        <taxon>Ensete</taxon>
    </lineage>
</organism>
<proteinExistence type="predicted"/>
<accession>A0A426X8N4</accession>
<feature type="region of interest" description="Disordered" evidence="1">
    <location>
        <begin position="58"/>
        <end position="121"/>
    </location>
</feature>
<gene>
    <name evidence="2" type="ORF">B296_00055728</name>
</gene>
<evidence type="ECO:0000256" key="1">
    <source>
        <dbReference type="SAM" id="MobiDB-lite"/>
    </source>
</evidence>
<reference evidence="2 3" key="1">
    <citation type="journal article" date="2014" name="Agronomy (Basel)">
        <title>A Draft Genome Sequence for Ensete ventricosum, the Drought-Tolerant Tree Against Hunger.</title>
        <authorList>
            <person name="Harrison J."/>
            <person name="Moore K.A."/>
            <person name="Paszkiewicz K."/>
            <person name="Jones T."/>
            <person name="Grant M."/>
            <person name="Ambacheew D."/>
            <person name="Muzemil S."/>
            <person name="Studholme D.J."/>
        </authorList>
    </citation>
    <scope>NUCLEOTIDE SEQUENCE [LARGE SCALE GENOMIC DNA]</scope>
</reference>
<name>A0A426X8N4_ENSVE</name>
<sequence length="121" mass="12955">MKRAVNKSPKPSLVKASKTPAIGKAGLPLGKARGHPKTTSERTETLAATSVITAIEPEGRGEKVIGNEAQDRAKAEQENVASERKDWPPASDDVKKEAAHKVVARRKITKAGGPNRVSQRQ</sequence>
<feature type="region of interest" description="Disordered" evidence="1">
    <location>
        <begin position="1"/>
        <end position="42"/>
    </location>
</feature>
<comment type="caution">
    <text evidence="2">The sequence shown here is derived from an EMBL/GenBank/DDBJ whole genome shotgun (WGS) entry which is preliminary data.</text>
</comment>
<evidence type="ECO:0000313" key="3">
    <source>
        <dbReference type="Proteomes" id="UP000287651"/>
    </source>
</evidence>
<dbReference type="AlphaFoldDB" id="A0A426X8N4"/>
<feature type="compositionally biased region" description="Basic and acidic residues" evidence="1">
    <location>
        <begin position="58"/>
        <end position="100"/>
    </location>
</feature>
<protein>
    <submittedName>
        <fullName evidence="2">Uncharacterized protein</fullName>
    </submittedName>
</protein>
<dbReference type="EMBL" id="AMZH03024451">
    <property type="protein sequence ID" value="RRT35836.1"/>
    <property type="molecule type" value="Genomic_DNA"/>
</dbReference>
<dbReference type="Proteomes" id="UP000287651">
    <property type="component" value="Unassembled WGS sequence"/>
</dbReference>